<proteinExistence type="predicted"/>
<organism evidence="1 3">
    <name type="scientific">Rubrobacter radiotolerans</name>
    <name type="common">Arthrobacter radiotolerans</name>
    <dbReference type="NCBI Taxonomy" id="42256"/>
    <lineage>
        <taxon>Bacteria</taxon>
        <taxon>Bacillati</taxon>
        <taxon>Actinomycetota</taxon>
        <taxon>Rubrobacteria</taxon>
        <taxon>Rubrobacterales</taxon>
        <taxon>Rubrobacteraceae</taxon>
        <taxon>Rubrobacter</taxon>
    </lineage>
</organism>
<dbReference type="STRING" id="42256.RradSPS_0372"/>
<gene>
    <name evidence="1" type="ORF">RradSPS_0372</name>
    <name evidence="2" type="ORF">SIL72_03395</name>
</gene>
<evidence type="ECO:0000313" key="3">
    <source>
        <dbReference type="Proteomes" id="UP000025229"/>
    </source>
</evidence>
<reference evidence="1 3" key="1">
    <citation type="submission" date="2014-03" db="EMBL/GenBank/DDBJ databases">
        <title>Complete genome sequence of the Radio-Resistant Rubrobacter radiotolerans RSPS-4.</title>
        <authorList>
            <person name="Egas C.C."/>
            <person name="Barroso C.C."/>
            <person name="Froufe H.J.C."/>
            <person name="Pacheco J.J."/>
            <person name="Albuquerque L.L."/>
            <person name="da Costa M.M.S."/>
        </authorList>
    </citation>
    <scope>NUCLEOTIDE SEQUENCE [LARGE SCALE GENOMIC DNA]</scope>
    <source>
        <strain evidence="1 3">RSPS-4</strain>
    </source>
</reference>
<dbReference type="OrthoDB" id="5244637at2"/>
<evidence type="ECO:0000313" key="1">
    <source>
        <dbReference type="EMBL" id="AHY45655.1"/>
    </source>
</evidence>
<dbReference type="Proteomes" id="UP001281130">
    <property type="component" value="Unassembled WGS sequence"/>
</dbReference>
<dbReference type="AlphaFoldDB" id="A0A023X0X5"/>
<dbReference type="EMBL" id="CP007514">
    <property type="protein sequence ID" value="AHY45655.1"/>
    <property type="molecule type" value="Genomic_DNA"/>
</dbReference>
<protein>
    <submittedName>
        <fullName evidence="1">Uncharacterized protein</fullName>
    </submittedName>
</protein>
<name>A0A023X0X5_RUBRA</name>
<accession>A0A023X0X5</accession>
<reference evidence="2" key="2">
    <citation type="submission" date="2023-11" db="EMBL/GenBank/DDBJ databases">
        <title>MicrobeMod: A computational toolkit for identifying prokaryotic methylation and restriction-modification with nanopore sequencing.</title>
        <authorList>
            <person name="Crits-Christoph A."/>
            <person name="Kang S.C."/>
            <person name="Lee H."/>
            <person name="Ostrov N."/>
        </authorList>
    </citation>
    <scope>NUCLEOTIDE SEQUENCE</scope>
    <source>
        <strain evidence="2">ATCC 51242</strain>
    </source>
</reference>
<dbReference type="RefSeq" id="WP_038680304.1">
    <property type="nucleotide sequence ID" value="NZ_CP007514.1"/>
</dbReference>
<keyword evidence="3" id="KW-1185">Reference proteome</keyword>
<sequence length="76" mass="7717">MRGGESTGLWVAALGGDGGEVVYEADLPGCCAHEARFAGGEFECSVCGASWQIVAETSPEVCAFGMRSAQSEQGAA</sequence>
<evidence type="ECO:0000313" key="2">
    <source>
        <dbReference type="EMBL" id="MDX5893069.1"/>
    </source>
</evidence>
<dbReference type="EMBL" id="JAWXXX010000001">
    <property type="protein sequence ID" value="MDX5893069.1"/>
    <property type="molecule type" value="Genomic_DNA"/>
</dbReference>
<dbReference type="Proteomes" id="UP000025229">
    <property type="component" value="Chromosome"/>
</dbReference>
<dbReference type="KEGG" id="rrd:RradSPS_0372"/>
<dbReference type="HOGENOM" id="CLU_2773375_0_0_11"/>